<reference evidence="2 3" key="1">
    <citation type="journal article" date="2015" name="Microbiome">
        <title>Genomic resolution of linkages in carbon, nitrogen, and sulfur cycling among widespread estuary sediment bacteria.</title>
        <authorList>
            <person name="Baker B.J."/>
            <person name="Lazar C.S."/>
            <person name="Teske A.P."/>
            <person name="Dick G.J."/>
        </authorList>
    </citation>
    <scope>NUCLEOTIDE SEQUENCE [LARGE SCALE GENOMIC DNA]</scope>
    <source>
        <strain evidence="2">DG_56</strain>
    </source>
</reference>
<protein>
    <recommendedName>
        <fullName evidence="1">PKD domain-containing protein</fullName>
    </recommendedName>
</protein>
<evidence type="ECO:0000259" key="1">
    <source>
        <dbReference type="PROSITE" id="PS50093"/>
    </source>
</evidence>
<dbReference type="AlphaFoldDB" id="A0A0S7XIF1"/>
<dbReference type="Gene3D" id="2.60.40.10">
    <property type="entry name" value="Immunoglobulins"/>
    <property type="match status" value="1"/>
</dbReference>
<dbReference type="PROSITE" id="PS50093">
    <property type="entry name" value="PKD"/>
    <property type="match status" value="1"/>
</dbReference>
<proteinExistence type="predicted"/>
<feature type="domain" description="PKD" evidence="1">
    <location>
        <begin position="21"/>
        <end position="59"/>
    </location>
</feature>
<evidence type="ECO:0000313" key="2">
    <source>
        <dbReference type="EMBL" id="KPJ62253.1"/>
    </source>
</evidence>
<dbReference type="Proteomes" id="UP000052020">
    <property type="component" value="Unassembled WGS sequence"/>
</dbReference>
<organism evidence="2 3">
    <name type="scientific">candidate division KD3-62 bacterium DG_56</name>
    <dbReference type="NCBI Taxonomy" id="1704032"/>
    <lineage>
        <taxon>Bacteria</taxon>
        <taxon>candidate division KD3-62</taxon>
    </lineage>
</organism>
<comment type="caution">
    <text evidence="2">The sequence shown here is derived from an EMBL/GenBank/DDBJ whole genome shotgun (WGS) entry which is preliminary data.</text>
</comment>
<dbReference type="InterPro" id="IPR013783">
    <property type="entry name" value="Ig-like_fold"/>
</dbReference>
<dbReference type="InterPro" id="IPR000601">
    <property type="entry name" value="PKD_dom"/>
</dbReference>
<sequence>MTCNANASDPNPWGEIVCCDWSFGDGCTDSGDPAAHTYADDGTYTVCATVTDDQGGQATCCTRAVVTYPCECDVAIDRTHCKMPAAGHIGQCKRGQIGTRNMSLTESCDVVLRVSDNSGVVVFETTRTLAPGRRLRVRFDHCYTADEVGKNLWTWEAWPVECGERTPWDNVHLCEVNVQPGARRSIVNRPPVSRLWSH</sequence>
<dbReference type="SUPFAM" id="SSF49299">
    <property type="entry name" value="PKD domain"/>
    <property type="match status" value="1"/>
</dbReference>
<gene>
    <name evidence="2" type="ORF">AMK68_05160</name>
</gene>
<dbReference type="CDD" id="cd00146">
    <property type="entry name" value="PKD"/>
    <property type="match status" value="1"/>
</dbReference>
<dbReference type="InterPro" id="IPR035986">
    <property type="entry name" value="PKD_dom_sf"/>
</dbReference>
<name>A0A0S7XIF1_9BACT</name>
<accession>A0A0S7XIF1</accession>
<evidence type="ECO:0000313" key="3">
    <source>
        <dbReference type="Proteomes" id="UP000052020"/>
    </source>
</evidence>
<dbReference type="Pfam" id="PF18911">
    <property type="entry name" value="PKD_4"/>
    <property type="match status" value="1"/>
</dbReference>
<dbReference type="EMBL" id="LIZY01000125">
    <property type="protein sequence ID" value="KPJ62253.1"/>
    <property type="molecule type" value="Genomic_DNA"/>
</dbReference>